<evidence type="ECO:0000256" key="1">
    <source>
        <dbReference type="SAM" id="MobiDB-lite"/>
    </source>
</evidence>
<name>A0AAE1DI13_9GAST</name>
<evidence type="ECO:0000313" key="2">
    <source>
        <dbReference type="EMBL" id="KAK3771464.1"/>
    </source>
</evidence>
<dbReference type="EMBL" id="JAWDGP010003738">
    <property type="protein sequence ID" value="KAK3771464.1"/>
    <property type="molecule type" value="Genomic_DNA"/>
</dbReference>
<keyword evidence="3" id="KW-1185">Reference proteome</keyword>
<organism evidence="2 3">
    <name type="scientific">Elysia crispata</name>
    <name type="common">lettuce slug</name>
    <dbReference type="NCBI Taxonomy" id="231223"/>
    <lineage>
        <taxon>Eukaryota</taxon>
        <taxon>Metazoa</taxon>
        <taxon>Spiralia</taxon>
        <taxon>Lophotrochozoa</taxon>
        <taxon>Mollusca</taxon>
        <taxon>Gastropoda</taxon>
        <taxon>Heterobranchia</taxon>
        <taxon>Euthyneura</taxon>
        <taxon>Panpulmonata</taxon>
        <taxon>Sacoglossa</taxon>
        <taxon>Placobranchoidea</taxon>
        <taxon>Plakobranchidae</taxon>
        <taxon>Elysia</taxon>
    </lineage>
</organism>
<sequence>MKLNLNVLRMRHQSSNEEESNIDEETHESDIDEEPDDVKALQQIEQWASICVVREAWRSTLYNTEAIHPL</sequence>
<reference evidence="2" key="1">
    <citation type="journal article" date="2023" name="G3 (Bethesda)">
        <title>A reference genome for the long-term kleptoplast-retaining sea slug Elysia crispata morphotype clarki.</title>
        <authorList>
            <person name="Eastman K.E."/>
            <person name="Pendleton A.L."/>
            <person name="Shaikh M.A."/>
            <person name="Suttiyut T."/>
            <person name="Ogas R."/>
            <person name="Tomko P."/>
            <person name="Gavelis G."/>
            <person name="Widhalm J.R."/>
            <person name="Wisecaver J.H."/>
        </authorList>
    </citation>
    <scope>NUCLEOTIDE SEQUENCE</scope>
    <source>
        <strain evidence="2">ECLA1</strain>
    </source>
</reference>
<dbReference type="AlphaFoldDB" id="A0AAE1DI13"/>
<accession>A0AAE1DI13</accession>
<comment type="caution">
    <text evidence="2">The sequence shown here is derived from an EMBL/GenBank/DDBJ whole genome shotgun (WGS) entry which is preliminary data.</text>
</comment>
<proteinExistence type="predicted"/>
<gene>
    <name evidence="2" type="ORF">RRG08_011398</name>
</gene>
<feature type="region of interest" description="Disordered" evidence="1">
    <location>
        <begin position="1"/>
        <end position="35"/>
    </location>
</feature>
<feature type="compositionally biased region" description="Acidic residues" evidence="1">
    <location>
        <begin position="16"/>
        <end position="35"/>
    </location>
</feature>
<dbReference type="Proteomes" id="UP001283361">
    <property type="component" value="Unassembled WGS sequence"/>
</dbReference>
<protein>
    <submittedName>
        <fullName evidence="2">Uncharacterized protein</fullName>
    </submittedName>
</protein>
<evidence type="ECO:0000313" key="3">
    <source>
        <dbReference type="Proteomes" id="UP001283361"/>
    </source>
</evidence>